<dbReference type="Pfam" id="PF01447">
    <property type="entry name" value="Peptidase_M4"/>
    <property type="match status" value="1"/>
</dbReference>
<dbReference type="EMBL" id="BAABHO010000045">
    <property type="protein sequence ID" value="GAA4803258.1"/>
    <property type="molecule type" value="Genomic_DNA"/>
</dbReference>
<organism evidence="10 11">
    <name type="scientific">Actinomycetospora chlora</name>
    <dbReference type="NCBI Taxonomy" id="663608"/>
    <lineage>
        <taxon>Bacteria</taxon>
        <taxon>Bacillati</taxon>
        <taxon>Actinomycetota</taxon>
        <taxon>Actinomycetes</taxon>
        <taxon>Pseudonocardiales</taxon>
        <taxon>Pseudonocardiaceae</taxon>
        <taxon>Actinomycetospora</taxon>
    </lineage>
</organism>
<protein>
    <recommendedName>
        <fullName evidence="7">Neutral metalloproteinase</fullName>
        <ecNumber evidence="7">3.4.24.-</ecNumber>
    </recommendedName>
</protein>
<gene>
    <name evidence="10" type="ORF">GCM10023200_45590</name>
</gene>
<comment type="caution">
    <text evidence="10">The sequence shown here is derived from an EMBL/GenBank/DDBJ whole genome shotgun (WGS) entry which is preliminary data.</text>
</comment>
<evidence type="ECO:0000256" key="1">
    <source>
        <dbReference type="ARBA" id="ARBA00009388"/>
    </source>
</evidence>
<dbReference type="PANTHER" id="PTHR43579:SF1">
    <property type="entry name" value="NEUTRAL METALLOPROTEINASE"/>
    <property type="match status" value="1"/>
</dbReference>
<dbReference type="CDD" id="cd09597">
    <property type="entry name" value="M4_TLP"/>
    <property type="match status" value="1"/>
</dbReference>
<evidence type="ECO:0000256" key="3">
    <source>
        <dbReference type="ARBA" id="ARBA00022723"/>
    </source>
</evidence>
<dbReference type="InterPro" id="IPR013856">
    <property type="entry name" value="Peptidase_M4_domain"/>
</dbReference>
<dbReference type="Proteomes" id="UP001500928">
    <property type="component" value="Unassembled WGS sequence"/>
</dbReference>
<reference evidence="11" key="1">
    <citation type="journal article" date="2019" name="Int. J. Syst. Evol. Microbiol.">
        <title>The Global Catalogue of Microorganisms (GCM) 10K type strain sequencing project: providing services to taxonomists for standard genome sequencing and annotation.</title>
        <authorList>
            <consortium name="The Broad Institute Genomics Platform"/>
            <consortium name="The Broad Institute Genome Sequencing Center for Infectious Disease"/>
            <person name="Wu L."/>
            <person name="Ma J."/>
        </authorList>
    </citation>
    <scope>NUCLEOTIDE SEQUENCE [LARGE SCALE GENOMIC DNA]</scope>
    <source>
        <strain evidence="11">JCM 17979</strain>
    </source>
</reference>
<accession>A0ABP9C405</accession>
<keyword evidence="3" id="KW-0479">Metal-binding</keyword>
<keyword evidence="11" id="KW-1185">Reference proteome</keyword>
<evidence type="ECO:0000256" key="7">
    <source>
        <dbReference type="RuleBase" id="RU366073"/>
    </source>
</evidence>
<comment type="function">
    <text evidence="7">Extracellular zinc metalloprotease.</text>
</comment>
<evidence type="ECO:0000256" key="6">
    <source>
        <dbReference type="ARBA" id="ARBA00023049"/>
    </source>
</evidence>
<keyword evidence="5 7" id="KW-0862">Zinc</keyword>
<sequence>MVSGRLVPVIGCRCGIAPPSLLLAVAERGDAAARDAALRTLLTSAALRSRRATLSVTLRRFGLSPADVAFLPAQAPAAGPDNTVYDVAGGDEAALPGRRVRGTTDPPSGDPAVDEAFDGAASTAAFYREVFGRDSIDGRGLDLVSSVHFGQRYDNAFWNGDQMVYGDGGGGVFVAGGLTRSPDVIAHELTHGVTQFSAGLAYRGQSGALNESFSDVFGALVTQRARGQDARAASWLIGEGILEPSLGRALRSMIAPGTAYAGDDQPADMDAYVDLPADDDPRNDDGGVHVNSGIPNRAFAEAARTLGGRAWETVGPVWYEVLTGGRLRPTADFAACAALTVTVAGERYGEGSAQQDAVRGGWEAVKVRLPADPR</sequence>
<dbReference type="SUPFAM" id="SSF55486">
    <property type="entry name" value="Metalloproteases ('zincins'), catalytic domain"/>
    <property type="match status" value="1"/>
</dbReference>
<dbReference type="Pfam" id="PF02868">
    <property type="entry name" value="Peptidase_M4_C"/>
    <property type="match status" value="1"/>
</dbReference>
<evidence type="ECO:0000313" key="11">
    <source>
        <dbReference type="Proteomes" id="UP001500928"/>
    </source>
</evidence>
<evidence type="ECO:0000256" key="5">
    <source>
        <dbReference type="ARBA" id="ARBA00022833"/>
    </source>
</evidence>
<comment type="subcellular location">
    <subcellularLocation>
        <location evidence="7">Secreted</location>
    </subcellularLocation>
</comment>
<evidence type="ECO:0000256" key="4">
    <source>
        <dbReference type="ARBA" id="ARBA00022801"/>
    </source>
</evidence>
<evidence type="ECO:0000313" key="10">
    <source>
        <dbReference type="EMBL" id="GAA4803258.1"/>
    </source>
</evidence>
<keyword evidence="6 7" id="KW-0482">Metalloprotease</keyword>
<keyword evidence="4 7" id="KW-0378">Hydrolase</keyword>
<keyword evidence="7" id="KW-0964">Secreted</keyword>
<dbReference type="InterPro" id="IPR027268">
    <property type="entry name" value="Peptidase_M4/M1_CTD_sf"/>
</dbReference>
<dbReference type="InterPro" id="IPR001570">
    <property type="entry name" value="Peptidase_M4_C_domain"/>
</dbReference>
<evidence type="ECO:0000256" key="2">
    <source>
        <dbReference type="ARBA" id="ARBA00022670"/>
    </source>
</evidence>
<feature type="domain" description="Peptidase M4 C-terminal" evidence="9">
    <location>
        <begin position="198"/>
        <end position="367"/>
    </location>
</feature>
<dbReference type="InterPro" id="IPR052759">
    <property type="entry name" value="Metalloprotease_M4"/>
</dbReference>
<dbReference type="PANTHER" id="PTHR43579">
    <property type="match status" value="1"/>
</dbReference>
<comment type="cofactor">
    <cofactor evidence="7">
        <name>Zn(2+)</name>
        <dbReference type="ChEBI" id="CHEBI:29105"/>
    </cofactor>
</comment>
<dbReference type="EC" id="3.4.24.-" evidence="7"/>
<dbReference type="Gene3D" id="1.10.390.10">
    <property type="entry name" value="Neutral Protease Domain 2"/>
    <property type="match status" value="1"/>
</dbReference>
<keyword evidence="2 7" id="KW-0645">Protease</keyword>
<dbReference type="InterPro" id="IPR023612">
    <property type="entry name" value="Peptidase_M4"/>
</dbReference>
<dbReference type="Gene3D" id="3.10.170.10">
    <property type="match status" value="1"/>
</dbReference>
<proteinExistence type="inferred from homology"/>
<feature type="domain" description="Peptidase M4" evidence="8">
    <location>
        <begin position="111"/>
        <end position="195"/>
    </location>
</feature>
<dbReference type="PRINTS" id="PR00730">
    <property type="entry name" value="THERMOLYSIN"/>
</dbReference>
<comment type="similarity">
    <text evidence="1 7">Belongs to the peptidase M4 family.</text>
</comment>
<name>A0ABP9C405_9PSEU</name>
<evidence type="ECO:0000259" key="9">
    <source>
        <dbReference type="Pfam" id="PF02868"/>
    </source>
</evidence>
<evidence type="ECO:0000259" key="8">
    <source>
        <dbReference type="Pfam" id="PF01447"/>
    </source>
</evidence>